<dbReference type="Proteomes" id="UP000054596">
    <property type="component" value="Unassembled WGS sequence"/>
</dbReference>
<comment type="caution">
    <text evidence="1">The sequence shown here is derived from an EMBL/GenBank/DDBJ whole genome shotgun (WGS) entry which is preliminary data.</text>
</comment>
<reference evidence="1" key="1">
    <citation type="submission" date="2016-01" db="EMBL/GenBank/DDBJ databases">
        <authorList>
            <person name="Peeters C."/>
        </authorList>
    </citation>
    <scope>NUCLEOTIDE SEQUENCE [LARGE SCALE GENOMIC DNA]</scope>
    <source>
        <strain evidence="1">LMG 29325</strain>
    </source>
</reference>
<protein>
    <submittedName>
        <fullName evidence="1">Uncharacterized protein</fullName>
    </submittedName>
</protein>
<name>A0A158D7K5_9BURK</name>
<accession>A0A158D7K5</accession>
<evidence type="ECO:0000313" key="2">
    <source>
        <dbReference type="Proteomes" id="UP000054596"/>
    </source>
</evidence>
<organism evidence="1 2">
    <name type="scientific">Caballeronia glebae</name>
    <dbReference type="NCBI Taxonomy" id="1777143"/>
    <lineage>
        <taxon>Bacteria</taxon>
        <taxon>Pseudomonadati</taxon>
        <taxon>Pseudomonadota</taxon>
        <taxon>Betaproteobacteria</taxon>
        <taxon>Burkholderiales</taxon>
        <taxon>Burkholderiaceae</taxon>
        <taxon>Caballeronia</taxon>
    </lineage>
</organism>
<keyword evidence="2" id="KW-1185">Reference proteome</keyword>
<dbReference type="AlphaFoldDB" id="A0A158D7K5"/>
<gene>
    <name evidence="1" type="ORF">AWB82_06385</name>
</gene>
<evidence type="ECO:0000313" key="1">
    <source>
        <dbReference type="EMBL" id="SAK90654.1"/>
    </source>
</evidence>
<dbReference type="EMBL" id="FCOJ02000073">
    <property type="protein sequence ID" value="SAK90654.1"/>
    <property type="molecule type" value="Genomic_DNA"/>
</dbReference>
<sequence length="111" mass="12240">MIISLGDERQTQRPSTSLQTLAKYLELSLDAGESLIMTEPQGHVCAMYVGNPFGREADLQICGTVEQLTVDEILRLTHVGTNDCAIDGQAYRFVRSFTKIGRHNAVIFAPV</sequence>
<proteinExistence type="predicted"/>